<feature type="domain" description="Phospholipid/glycerol acyltransferase" evidence="1">
    <location>
        <begin position="27"/>
        <end position="145"/>
    </location>
</feature>
<dbReference type="Pfam" id="PF01553">
    <property type="entry name" value="Acyltransferase"/>
    <property type="match status" value="1"/>
</dbReference>
<dbReference type="EMBL" id="CP014691">
    <property type="protein sequence ID" value="AQS89512.1"/>
    <property type="molecule type" value="Genomic_DNA"/>
</dbReference>
<reference evidence="2 3" key="1">
    <citation type="submission" date="2016-03" db="EMBL/GenBank/DDBJ databases">
        <title>Acetic acid bacteria sequencing.</title>
        <authorList>
            <person name="Brandt J."/>
            <person name="Jakob F."/>
            <person name="Vogel R.F."/>
        </authorList>
    </citation>
    <scope>NUCLEOTIDE SEQUENCE [LARGE SCALE GENOMIC DNA]</scope>
    <source>
        <strain evidence="2 3">NBRC 101099</strain>
    </source>
</reference>
<dbReference type="GO" id="GO:0016746">
    <property type="term" value="F:acyltransferase activity"/>
    <property type="evidence" value="ECO:0007669"/>
    <property type="project" value="InterPro"/>
</dbReference>
<keyword evidence="3" id="KW-1185">Reference proteome</keyword>
<dbReference type="Proteomes" id="UP000188604">
    <property type="component" value="Chromosome"/>
</dbReference>
<dbReference type="AlphaFoldDB" id="A0A1U9KUS6"/>
<dbReference type="STRING" id="320497.A0U93_12585"/>
<gene>
    <name evidence="2" type="ORF">A0U93_12585</name>
</gene>
<dbReference type="OrthoDB" id="152799at2"/>
<dbReference type="InterPro" id="IPR002123">
    <property type="entry name" value="Plipid/glycerol_acylTrfase"/>
</dbReference>
<evidence type="ECO:0000259" key="1">
    <source>
        <dbReference type="SMART" id="SM00563"/>
    </source>
</evidence>
<proteinExistence type="predicted"/>
<sequence>MRHGIARQFNAIRLSGALPRAVENGPLIVCANHSSWWDPAVFAALQHRLFHPRHGYGPIDAQALKRYPLLERAGLIPLDATDPATLRVFLRRARRLLANGHVLWITAQGRFVDPRLRPIVLQSGVAHLARQHPGVRILPLAIEYPFWTESRPEILLRFGDAFTTAPDARPAITLATLSNALTDTMDRLATDAQTRDPARFTTLATGRAGVGGVYDTIRRVHAWGHGRRFNARHEA</sequence>
<protein>
    <recommendedName>
        <fullName evidence="1">Phospholipid/glycerol acyltransferase domain-containing protein</fullName>
    </recommendedName>
</protein>
<evidence type="ECO:0000313" key="2">
    <source>
        <dbReference type="EMBL" id="AQS89512.1"/>
    </source>
</evidence>
<dbReference type="KEGG" id="nch:A0U93_12585"/>
<organism evidence="2 3">
    <name type="scientific">Neoasaia chiangmaiensis</name>
    <dbReference type="NCBI Taxonomy" id="320497"/>
    <lineage>
        <taxon>Bacteria</taxon>
        <taxon>Pseudomonadati</taxon>
        <taxon>Pseudomonadota</taxon>
        <taxon>Alphaproteobacteria</taxon>
        <taxon>Acetobacterales</taxon>
        <taxon>Acetobacteraceae</taxon>
        <taxon>Neoasaia</taxon>
    </lineage>
</organism>
<evidence type="ECO:0000313" key="3">
    <source>
        <dbReference type="Proteomes" id="UP000188604"/>
    </source>
</evidence>
<accession>A0A1U9KUS6</accession>
<dbReference type="SMART" id="SM00563">
    <property type="entry name" value="PlsC"/>
    <property type="match status" value="1"/>
</dbReference>
<dbReference type="CDD" id="cd06551">
    <property type="entry name" value="LPLAT"/>
    <property type="match status" value="1"/>
</dbReference>
<dbReference type="SUPFAM" id="SSF69593">
    <property type="entry name" value="Glycerol-3-phosphate (1)-acyltransferase"/>
    <property type="match status" value="1"/>
</dbReference>
<name>A0A1U9KUS6_9PROT</name>